<evidence type="ECO:0000313" key="2">
    <source>
        <dbReference type="Proteomes" id="UP000012015"/>
    </source>
</evidence>
<gene>
    <name evidence="1" type="ORF">ADIAG_03194</name>
</gene>
<reference evidence="1 2" key="1">
    <citation type="journal article" date="2013" name="Genome Announc.">
        <title>Draft Genome Sequence of Arthrobacter gangotriensis Strain Lz1yT, Isolated from a Penguin Rookery Soil Sample Collected in Antarctica, near the Indian Station Dakshin Gangotri.</title>
        <authorList>
            <person name="Shivaji S."/>
            <person name="Ara S."/>
            <person name="Bandi S."/>
            <person name="Singh A."/>
            <person name="Kumar Pinnaka A."/>
        </authorList>
    </citation>
    <scope>NUCLEOTIDE SEQUENCE [LARGE SCALE GENOMIC DNA]</scope>
    <source>
        <strain evidence="1 2">Lz1y</strain>
    </source>
</reference>
<keyword evidence="2" id="KW-1185">Reference proteome</keyword>
<sequence>MAAPGGSSTAIQLADLPTLAAMKVAAERPKDIADLGHIINTLDFKDPGELVDLAYAKYGDDSMTLTQGRDNYEIVAEEAFKAAKAIRAKA</sequence>
<dbReference type="Proteomes" id="UP000012015">
    <property type="component" value="Unassembled WGS sequence"/>
</dbReference>
<name>M7N6K8_9MICC</name>
<dbReference type="EMBL" id="AOCK01000010">
    <property type="protein sequence ID" value="EMQ97399.1"/>
    <property type="molecule type" value="Genomic_DNA"/>
</dbReference>
<evidence type="ECO:0000313" key="1">
    <source>
        <dbReference type="EMBL" id="EMQ97399.1"/>
    </source>
</evidence>
<dbReference type="PATRIC" id="fig|1276920.7.peg.3197"/>
<comment type="caution">
    <text evidence="1">The sequence shown here is derived from an EMBL/GenBank/DDBJ whole genome shotgun (WGS) entry which is preliminary data.</text>
</comment>
<proteinExistence type="predicted"/>
<organism evidence="1 2">
    <name type="scientific">Paeniglutamicibacter gangotriensis Lz1y</name>
    <dbReference type="NCBI Taxonomy" id="1276920"/>
    <lineage>
        <taxon>Bacteria</taxon>
        <taxon>Bacillati</taxon>
        <taxon>Actinomycetota</taxon>
        <taxon>Actinomycetes</taxon>
        <taxon>Micrococcales</taxon>
        <taxon>Micrococcaceae</taxon>
        <taxon>Paeniglutamicibacter</taxon>
    </lineage>
</organism>
<dbReference type="AlphaFoldDB" id="M7N6K8"/>
<protein>
    <submittedName>
        <fullName evidence="1">Uncharacterized protein</fullName>
    </submittedName>
</protein>
<accession>M7N6K8</accession>